<evidence type="ECO:0000256" key="1">
    <source>
        <dbReference type="SAM" id="MobiDB-lite"/>
    </source>
</evidence>
<name>A0ABQ9GKY1_9NEOP</name>
<evidence type="ECO:0000313" key="3">
    <source>
        <dbReference type="Proteomes" id="UP001159363"/>
    </source>
</evidence>
<dbReference type="EMBL" id="JARBHB010000011">
    <property type="protein sequence ID" value="KAJ8872690.1"/>
    <property type="molecule type" value="Genomic_DNA"/>
</dbReference>
<feature type="region of interest" description="Disordered" evidence="1">
    <location>
        <begin position="191"/>
        <end position="224"/>
    </location>
</feature>
<comment type="caution">
    <text evidence="2">The sequence shown here is derived from an EMBL/GenBank/DDBJ whole genome shotgun (WGS) entry which is preliminary data.</text>
</comment>
<gene>
    <name evidence="2" type="ORF">PR048_026303</name>
</gene>
<reference evidence="2 3" key="1">
    <citation type="submission" date="2023-02" db="EMBL/GenBank/DDBJ databases">
        <title>LHISI_Scaffold_Assembly.</title>
        <authorList>
            <person name="Stuart O.P."/>
            <person name="Cleave R."/>
            <person name="Magrath M.J.L."/>
            <person name="Mikheyev A.S."/>
        </authorList>
    </citation>
    <scope>NUCLEOTIDE SEQUENCE [LARGE SCALE GENOMIC DNA]</scope>
    <source>
        <strain evidence="2">Daus_M_001</strain>
        <tissue evidence="2">Leg muscle</tissue>
    </source>
</reference>
<proteinExistence type="predicted"/>
<accession>A0ABQ9GKY1</accession>
<organism evidence="2 3">
    <name type="scientific">Dryococelus australis</name>
    <dbReference type="NCBI Taxonomy" id="614101"/>
    <lineage>
        <taxon>Eukaryota</taxon>
        <taxon>Metazoa</taxon>
        <taxon>Ecdysozoa</taxon>
        <taxon>Arthropoda</taxon>
        <taxon>Hexapoda</taxon>
        <taxon>Insecta</taxon>
        <taxon>Pterygota</taxon>
        <taxon>Neoptera</taxon>
        <taxon>Polyneoptera</taxon>
        <taxon>Phasmatodea</taxon>
        <taxon>Verophasmatodea</taxon>
        <taxon>Anareolatae</taxon>
        <taxon>Phasmatidae</taxon>
        <taxon>Eurycanthinae</taxon>
        <taxon>Dryococelus</taxon>
    </lineage>
</organism>
<dbReference type="Proteomes" id="UP001159363">
    <property type="component" value="Chromosome 10"/>
</dbReference>
<protein>
    <submittedName>
        <fullName evidence="2">Uncharacterized protein</fullName>
    </submittedName>
</protein>
<sequence>MFSAIQVVLGKAGPMTTSFLHDKWRNVIFSGSARRQRRVGESGGVLYDRPLLPVSLLAPHQGEPGSIPGRVTTGFSHVGIVLDDAVCRRVFSEVSRFPPPFSIPPLLHAHLNRPHRLSRPLCQELPKYLLLVTSLANPLRLKEREWHSKEAGIAAVSDRCDKVLAGEKKDESIVVKVFRVISGMEFRPALTRTRGGAGGKRGDPDKRHRPARFPLAKNSGADRPRIEPGSPWWEASSLTARLPWTLRSGRRDPASWFDVRPIILYLLSEEVAVGRAVSLLASHLGEPGSIPGLVTPGFSQVGIVPDDAAGRRVFSGIFSFSHLFFLALFHTHLSSPSSALKISTLRAAQIFSLNSYSNYLQAYMSIGYLRTSVFPLEPAVVMLLPCSETRRGIEQLNIQKCNCRLLLNGCHAPAALMIPLIDYRRQASGTHQEPEIRSVGYHALLAAEEIITRDRDRALAKLKPSCAFPRVRYL</sequence>
<keyword evidence="3" id="KW-1185">Reference proteome</keyword>
<evidence type="ECO:0000313" key="2">
    <source>
        <dbReference type="EMBL" id="KAJ8872690.1"/>
    </source>
</evidence>